<accession>A0A368ZKR7</accession>
<reference evidence="1 2" key="1">
    <citation type="submission" date="2018-07" db="EMBL/GenBank/DDBJ databases">
        <title>Genomic Encyclopedia of Type Strains, Phase III (KMG-III): the genomes of soil and plant-associated and newly described type strains.</title>
        <authorList>
            <person name="Whitman W."/>
        </authorList>
    </citation>
    <scope>NUCLEOTIDE SEQUENCE [LARGE SCALE GENOMIC DNA]</scope>
    <source>
        <strain evidence="1 2">CECT 7958</strain>
    </source>
</reference>
<dbReference type="Proteomes" id="UP000253436">
    <property type="component" value="Unassembled WGS sequence"/>
</dbReference>
<gene>
    <name evidence="1" type="ORF">DFQ08_101535</name>
</gene>
<dbReference type="RefSeq" id="WP_114308244.1">
    <property type="nucleotide sequence ID" value="NZ_QPJO01000001.1"/>
</dbReference>
<keyword evidence="2" id="KW-1185">Reference proteome</keyword>
<sequence>MDCKALDHKTIAEFKVPKQKAVVIKGSQLNAEARKYASTAKVGDVVLLFDIKLESGERLAPISISIIK</sequence>
<evidence type="ECO:0000313" key="1">
    <source>
        <dbReference type="EMBL" id="RCW93737.1"/>
    </source>
</evidence>
<proteinExistence type="predicted"/>
<protein>
    <submittedName>
        <fullName evidence="1">Uncharacterized protein</fullName>
    </submittedName>
</protein>
<organism evidence="1 2">
    <name type="scientific">Winogradskyella arenosi</name>
    <dbReference type="NCBI Taxonomy" id="533325"/>
    <lineage>
        <taxon>Bacteria</taxon>
        <taxon>Pseudomonadati</taxon>
        <taxon>Bacteroidota</taxon>
        <taxon>Flavobacteriia</taxon>
        <taxon>Flavobacteriales</taxon>
        <taxon>Flavobacteriaceae</taxon>
        <taxon>Winogradskyella</taxon>
    </lineage>
</organism>
<dbReference type="AlphaFoldDB" id="A0A368ZKR7"/>
<comment type="caution">
    <text evidence="1">The sequence shown here is derived from an EMBL/GenBank/DDBJ whole genome shotgun (WGS) entry which is preliminary data.</text>
</comment>
<dbReference type="EMBL" id="QPJO01000001">
    <property type="protein sequence ID" value="RCW93737.1"/>
    <property type="molecule type" value="Genomic_DNA"/>
</dbReference>
<evidence type="ECO:0000313" key="2">
    <source>
        <dbReference type="Proteomes" id="UP000253436"/>
    </source>
</evidence>
<name>A0A368ZKR7_9FLAO</name>